<dbReference type="EMBL" id="SJPY01000007">
    <property type="protein sequence ID" value="TWU37748.1"/>
    <property type="molecule type" value="Genomic_DNA"/>
</dbReference>
<feature type="compositionally biased region" description="Basic and acidic residues" evidence="1">
    <location>
        <begin position="127"/>
        <end position="137"/>
    </location>
</feature>
<feature type="region of interest" description="Disordered" evidence="1">
    <location>
        <begin position="124"/>
        <end position="143"/>
    </location>
</feature>
<comment type="caution">
    <text evidence="2">The sequence shown here is derived from an EMBL/GenBank/DDBJ whole genome shotgun (WGS) entry which is preliminary data.</text>
</comment>
<proteinExistence type="predicted"/>
<protein>
    <recommendedName>
        <fullName evidence="4">Lipoprotein</fullName>
    </recommendedName>
</protein>
<name>A0A5C6DLS7_9BACT</name>
<evidence type="ECO:0000256" key="1">
    <source>
        <dbReference type="SAM" id="MobiDB-lite"/>
    </source>
</evidence>
<keyword evidence="3" id="KW-1185">Reference proteome</keyword>
<reference evidence="2 3" key="1">
    <citation type="submission" date="2019-02" db="EMBL/GenBank/DDBJ databases">
        <title>Deep-cultivation of Planctomycetes and their phenomic and genomic characterization uncovers novel biology.</title>
        <authorList>
            <person name="Wiegand S."/>
            <person name="Jogler M."/>
            <person name="Boedeker C."/>
            <person name="Pinto D."/>
            <person name="Vollmers J."/>
            <person name="Rivas-Marin E."/>
            <person name="Kohn T."/>
            <person name="Peeters S.H."/>
            <person name="Heuer A."/>
            <person name="Rast P."/>
            <person name="Oberbeckmann S."/>
            <person name="Bunk B."/>
            <person name="Jeske O."/>
            <person name="Meyerdierks A."/>
            <person name="Storesund J.E."/>
            <person name="Kallscheuer N."/>
            <person name="Luecker S."/>
            <person name="Lage O.M."/>
            <person name="Pohl T."/>
            <person name="Merkel B.J."/>
            <person name="Hornburger P."/>
            <person name="Mueller R.-W."/>
            <person name="Bruemmer F."/>
            <person name="Labrenz M."/>
            <person name="Spormann A.M."/>
            <person name="Op Den Camp H."/>
            <person name="Overmann J."/>
            <person name="Amann R."/>
            <person name="Jetten M.S.M."/>
            <person name="Mascher T."/>
            <person name="Medema M.H."/>
            <person name="Devos D.P."/>
            <person name="Kaster A.-K."/>
            <person name="Ovreas L."/>
            <person name="Rohde M."/>
            <person name="Galperin M.Y."/>
            <person name="Jogler C."/>
        </authorList>
    </citation>
    <scope>NUCLEOTIDE SEQUENCE [LARGE SCALE GENOMIC DNA]</scope>
    <source>
        <strain evidence="2 3">Q31b</strain>
    </source>
</reference>
<gene>
    <name evidence="2" type="ORF">Q31b_45370</name>
</gene>
<dbReference type="AlphaFoldDB" id="A0A5C6DLS7"/>
<dbReference type="PROSITE" id="PS51257">
    <property type="entry name" value="PROKAR_LIPOPROTEIN"/>
    <property type="match status" value="1"/>
</dbReference>
<dbReference type="Proteomes" id="UP000315471">
    <property type="component" value="Unassembled WGS sequence"/>
</dbReference>
<evidence type="ECO:0000313" key="3">
    <source>
        <dbReference type="Proteomes" id="UP000315471"/>
    </source>
</evidence>
<evidence type="ECO:0000313" key="2">
    <source>
        <dbReference type="EMBL" id="TWU37748.1"/>
    </source>
</evidence>
<dbReference type="OrthoDB" id="280985at2"/>
<accession>A0A5C6DLS7</accession>
<dbReference type="RefSeq" id="WP_146601697.1">
    <property type="nucleotide sequence ID" value="NZ_SJPY01000007.1"/>
</dbReference>
<evidence type="ECO:0008006" key="4">
    <source>
        <dbReference type="Google" id="ProtNLM"/>
    </source>
</evidence>
<sequence>MKRIVHLFVLLSICLLVGCIERSVVVKVSKDGTGVIHVRSYKKSVQFAFGSLANKQDSEADANAKTPKFPEQAELNKVAEKLGSGVRLRSAVAASNPQGWQGYEVVFEFDDVSQLRLDDQLFDLDDDKTKSSNDKESLSPNNFLQELSSPSNLRFALAGETLHITRHVAELDTQKAVPNESLTDDPFAKAPKSRASATISNAAMEGFLAQSLKDARIGLFVQFNGGIEATNAKFQAGNQITLMSFNLGKLVEQREKVEQLNSLPSQFEGDELSKQFQQSIDEIDGFQFDLNQEIFIR</sequence>
<organism evidence="2 3">
    <name type="scientific">Novipirellula aureliae</name>
    <dbReference type="NCBI Taxonomy" id="2527966"/>
    <lineage>
        <taxon>Bacteria</taxon>
        <taxon>Pseudomonadati</taxon>
        <taxon>Planctomycetota</taxon>
        <taxon>Planctomycetia</taxon>
        <taxon>Pirellulales</taxon>
        <taxon>Pirellulaceae</taxon>
        <taxon>Novipirellula</taxon>
    </lineage>
</organism>